<gene>
    <name evidence="2" type="ORF">G3I29_17970</name>
</gene>
<comment type="caution">
    <text evidence="2">The sequence shown here is derived from an EMBL/GenBank/DDBJ whole genome shotgun (WGS) entry which is preliminary data.</text>
</comment>
<protein>
    <submittedName>
        <fullName evidence="2">Suppressor of fused domain protein</fullName>
    </submittedName>
</protein>
<evidence type="ECO:0000313" key="2">
    <source>
        <dbReference type="EMBL" id="NEA17363.1"/>
    </source>
</evidence>
<evidence type="ECO:0000313" key="3">
    <source>
        <dbReference type="Proteomes" id="UP000471293"/>
    </source>
</evidence>
<sequence length="187" mass="19844">MAPYHTPDRVGRYRDRLDALVGAAAEVQAIDPREPADGPVLALAYHDIPEPGHVTGFSYGLSLTTGPARGRELTLTVRSDDPAWCGVPAAVAAALRGLCPFRPGIVLGHAGPYVTTSAMNSVVLGSPAYDRATRPLDIGTEGSEDLIDFVGLFPIHASERELAYSQGADALWSLDWDRTDPGRAPVV</sequence>
<dbReference type="AlphaFoldDB" id="A0A6N9U5S2"/>
<evidence type="ECO:0000259" key="1">
    <source>
        <dbReference type="Pfam" id="PF05076"/>
    </source>
</evidence>
<dbReference type="Pfam" id="PF05076">
    <property type="entry name" value="SUFU"/>
    <property type="match status" value="1"/>
</dbReference>
<feature type="domain" description="Suppressor of fused-like" evidence="1">
    <location>
        <begin position="45"/>
        <end position="183"/>
    </location>
</feature>
<proteinExistence type="predicted"/>
<dbReference type="InterPro" id="IPR020941">
    <property type="entry name" value="SUFU-like_domain"/>
</dbReference>
<dbReference type="RefSeq" id="WP_164345948.1">
    <property type="nucleotide sequence ID" value="NZ_JAAGLQ010000368.1"/>
</dbReference>
<dbReference type="Proteomes" id="UP000471293">
    <property type="component" value="Unassembled WGS sequence"/>
</dbReference>
<name>A0A6N9U5S2_STRHA</name>
<reference evidence="2 3" key="1">
    <citation type="submission" date="2020-01" db="EMBL/GenBank/DDBJ databases">
        <title>Insect and environment-associated Actinomycetes.</title>
        <authorList>
            <person name="Currrie C."/>
            <person name="Chevrette M."/>
            <person name="Carlson C."/>
            <person name="Stubbendieck R."/>
            <person name="Wendt-Pienkowski E."/>
        </authorList>
    </citation>
    <scope>NUCLEOTIDE SEQUENCE [LARGE SCALE GENOMIC DNA]</scope>
    <source>
        <strain evidence="2 3">SID11342</strain>
    </source>
</reference>
<accession>A0A6N9U5S2</accession>
<dbReference type="EMBL" id="JAAGLQ010000368">
    <property type="protein sequence ID" value="NEA17363.1"/>
    <property type="molecule type" value="Genomic_DNA"/>
</dbReference>
<organism evidence="2 3">
    <name type="scientific">Streptomyces halstedii</name>
    <dbReference type="NCBI Taxonomy" id="1944"/>
    <lineage>
        <taxon>Bacteria</taxon>
        <taxon>Bacillati</taxon>
        <taxon>Actinomycetota</taxon>
        <taxon>Actinomycetes</taxon>
        <taxon>Kitasatosporales</taxon>
        <taxon>Streptomycetaceae</taxon>
        <taxon>Streptomyces</taxon>
    </lineage>
</organism>